<evidence type="ECO:0000313" key="2">
    <source>
        <dbReference type="EMBL" id="PWN92103.1"/>
    </source>
</evidence>
<feature type="region of interest" description="Disordered" evidence="1">
    <location>
        <begin position="1"/>
        <end position="58"/>
    </location>
</feature>
<accession>A0A316YVM9</accession>
<feature type="compositionally biased region" description="Low complexity" evidence="1">
    <location>
        <begin position="114"/>
        <end position="123"/>
    </location>
</feature>
<reference evidence="2 3" key="1">
    <citation type="journal article" date="2018" name="Mol. Biol. Evol.">
        <title>Broad Genomic Sampling Reveals a Smut Pathogenic Ancestry of the Fungal Clade Ustilaginomycotina.</title>
        <authorList>
            <person name="Kijpornyongpan T."/>
            <person name="Mondo S.J."/>
            <person name="Barry K."/>
            <person name="Sandor L."/>
            <person name="Lee J."/>
            <person name="Lipzen A."/>
            <person name="Pangilinan J."/>
            <person name="LaButti K."/>
            <person name="Hainaut M."/>
            <person name="Henrissat B."/>
            <person name="Grigoriev I.V."/>
            <person name="Spatafora J.W."/>
            <person name="Aime M.C."/>
        </authorList>
    </citation>
    <scope>NUCLEOTIDE SEQUENCE [LARGE SCALE GENOMIC DNA]</scope>
    <source>
        <strain evidence="2 3">MCA 4198</strain>
    </source>
</reference>
<dbReference type="Proteomes" id="UP000245768">
    <property type="component" value="Unassembled WGS sequence"/>
</dbReference>
<dbReference type="GeneID" id="37043179"/>
<proteinExistence type="predicted"/>
<gene>
    <name evidence="2" type="ORF">FA10DRAFT_265907</name>
</gene>
<dbReference type="AlphaFoldDB" id="A0A316YVM9"/>
<name>A0A316YVM9_9BASI</name>
<dbReference type="InParanoid" id="A0A316YVM9"/>
<evidence type="ECO:0000256" key="1">
    <source>
        <dbReference type="SAM" id="MobiDB-lite"/>
    </source>
</evidence>
<protein>
    <submittedName>
        <fullName evidence="2">Uncharacterized protein</fullName>
    </submittedName>
</protein>
<dbReference type="EMBL" id="KZ819635">
    <property type="protein sequence ID" value="PWN92103.1"/>
    <property type="molecule type" value="Genomic_DNA"/>
</dbReference>
<evidence type="ECO:0000313" key="3">
    <source>
        <dbReference type="Proteomes" id="UP000245768"/>
    </source>
</evidence>
<feature type="region of interest" description="Disordered" evidence="1">
    <location>
        <begin position="106"/>
        <end position="131"/>
    </location>
</feature>
<organism evidence="2 3">
    <name type="scientific">Acaromyces ingoldii</name>
    <dbReference type="NCBI Taxonomy" id="215250"/>
    <lineage>
        <taxon>Eukaryota</taxon>
        <taxon>Fungi</taxon>
        <taxon>Dikarya</taxon>
        <taxon>Basidiomycota</taxon>
        <taxon>Ustilaginomycotina</taxon>
        <taxon>Exobasidiomycetes</taxon>
        <taxon>Exobasidiales</taxon>
        <taxon>Cryptobasidiaceae</taxon>
        <taxon>Acaromyces</taxon>
    </lineage>
</organism>
<keyword evidence="3" id="KW-1185">Reference proteome</keyword>
<dbReference type="RefSeq" id="XP_025379301.1">
    <property type="nucleotide sequence ID" value="XM_025521263.1"/>
</dbReference>
<sequence length="131" mass="14621">MANLKRSASESEDEKEVLSPKSSHKRPKSTIDKASPRKASPTKKPTDGTSRSPTKALSKDWSFEEELCIIHKVFGGKLPTLSNQDVEELSATLGRTPCSIRTYYSRRIRPKFMPPSSSKSTKPSHSDEDEK</sequence>